<reference evidence="1 2" key="1">
    <citation type="journal article" date="2019" name="bioRxiv">
        <title>Genomics, evolutionary history and diagnostics of the Alternaria alternata species group including apple and Asian pear pathotypes.</title>
        <authorList>
            <person name="Armitage A.D."/>
            <person name="Cockerton H.M."/>
            <person name="Sreenivasaprasad S."/>
            <person name="Woodhall J.W."/>
            <person name="Lane C.R."/>
            <person name="Harrison R.J."/>
            <person name="Clarkson J.P."/>
        </authorList>
    </citation>
    <scope>NUCLEOTIDE SEQUENCE [LARGE SCALE GENOMIC DNA]</scope>
    <source>
        <strain evidence="1 2">FERA 650</strain>
    </source>
</reference>
<proteinExistence type="predicted"/>
<keyword evidence="2" id="KW-1185">Reference proteome</keyword>
<name>A0ACB6FDI2_9PLEO</name>
<protein>
    <submittedName>
        <fullName evidence="1">Uncharacterized protein</fullName>
    </submittedName>
</protein>
<dbReference type="EMBL" id="PDWZ02000009">
    <property type="protein sequence ID" value="KAB2102420.1"/>
    <property type="molecule type" value="Genomic_DNA"/>
</dbReference>
<accession>A0ACB6FDI2</accession>
<dbReference type="Proteomes" id="UP000293547">
    <property type="component" value="Unassembled WGS sequence"/>
</dbReference>
<evidence type="ECO:0000313" key="1">
    <source>
        <dbReference type="EMBL" id="KAB2102420.1"/>
    </source>
</evidence>
<organism evidence="1 2">
    <name type="scientific">Alternaria gaisen</name>
    <dbReference type="NCBI Taxonomy" id="167740"/>
    <lineage>
        <taxon>Eukaryota</taxon>
        <taxon>Fungi</taxon>
        <taxon>Dikarya</taxon>
        <taxon>Ascomycota</taxon>
        <taxon>Pezizomycotina</taxon>
        <taxon>Dothideomycetes</taxon>
        <taxon>Pleosporomycetidae</taxon>
        <taxon>Pleosporales</taxon>
        <taxon>Pleosporineae</taxon>
        <taxon>Pleosporaceae</taxon>
        <taxon>Alternaria</taxon>
        <taxon>Alternaria sect. Alternaria</taxon>
    </lineage>
</organism>
<gene>
    <name evidence="1" type="ORF">AG0111_0g8957</name>
</gene>
<sequence length="41" mass="4754">MFFIVEVVEFAVEWLADSTPREEVNQIELTLITTSLAYHLV</sequence>
<evidence type="ECO:0000313" key="2">
    <source>
        <dbReference type="Proteomes" id="UP000293547"/>
    </source>
</evidence>
<comment type="caution">
    <text evidence="1">The sequence shown here is derived from an EMBL/GenBank/DDBJ whole genome shotgun (WGS) entry which is preliminary data.</text>
</comment>